<keyword evidence="4" id="KW-0378">Hydrolase</keyword>
<proteinExistence type="predicted"/>
<dbReference type="PANTHER" id="PTHR44591:SF3">
    <property type="entry name" value="RESPONSE REGULATORY DOMAIN-CONTAINING PROTEIN"/>
    <property type="match status" value="1"/>
</dbReference>
<dbReference type="CDD" id="cd00156">
    <property type="entry name" value="REC"/>
    <property type="match status" value="1"/>
</dbReference>
<sequence>MLSPIRILHVDDEPGDLEIVRILMKRDVKEDFDIVGVTEAKEALEKLESEHFDIVVADYLMPGMDGIELLEALKKSEKHAHLPFILFTGKGSPEIAKEGFEKGADRYITKGGATAENQCHELAKAVRELVRGEKGEAEK</sequence>
<protein>
    <submittedName>
        <fullName evidence="4">Protein-glutamate methylesterase/protein-glutamine glutaminase</fullName>
        <ecNumber evidence="4">3.5.1.44</ecNumber>
    </submittedName>
</protein>
<dbReference type="SMART" id="SM00448">
    <property type="entry name" value="REC"/>
    <property type="match status" value="1"/>
</dbReference>
<dbReference type="GO" id="GO:0000160">
    <property type="term" value="P:phosphorelay signal transduction system"/>
    <property type="evidence" value="ECO:0007669"/>
    <property type="project" value="InterPro"/>
</dbReference>
<evidence type="ECO:0000256" key="1">
    <source>
        <dbReference type="ARBA" id="ARBA00022553"/>
    </source>
</evidence>
<gene>
    <name evidence="4" type="primary">cheB</name>
    <name evidence="4" type="ORF">HGIILDEE_00010</name>
</gene>
<dbReference type="EMBL" id="MT631666">
    <property type="protein sequence ID" value="QNO56721.1"/>
    <property type="molecule type" value="Genomic_DNA"/>
</dbReference>
<dbReference type="SUPFAM" id="SSF52172">
    <property type="entry name" value="CheY-like"/>
    <property type="match status" value="1"/>
</dbReference>
<dbReference type="AlphaFoldDB" id="A0A7G9Z8Y7"/>
<keyword evidence="1 2" id="KW-0597">Phosphoprotein</keyword>
<feature type="modified residue" description="4-aspartylphosphate" evidence="2">
    <location>
        <position position="58"/>
    </location>
</feature>
<dbReference type="PROSITE" id="PS50110">
    <property type="entry name" value="RESPONSE_REGULATORY"/>
    <property type="match status" value="1"/>
</dbReference>
<dbReference type="Pfam" id="PF00072">
    <property type="entry name" value="Response_reg"/>
    <property type="match status" value="1"/>
</dbReference>
<dbReference type="InterPro" id="IPR050595">
    <property type="entry name" value="Bact_response_regulator"/>
</dbReference>
<dbReference type="PANTHER" id="PTHR44591">
    <property type="entry name" value="STRESS RESPONSE REGULATOR PROTEIN 1"/>
    <property type="match status" value="1"/>
</dbReference>
<evidence type="ECO:0000259" key="3">
    <source>
        <dbReference type="PROSITE" id="PS50110"/>
    </source>
</evidence>
<dbReference type="GO" id="GO:0050568">
    <property type="term" value="F:protein-glutamine glutaminase activity"/>
    <property type="evidence" value="ECO:0007669"/>
    <property type="project" value="UniProtKB-EC"/>
</dbReference>
<reference evidence="4" key="1">
    <citation type="submission" date="2020-06" db="EMBL/GenBank/DDBJ databases">
        <title>Unique genomic features of the anaerobic methanotrophic archaea.</title>
        <authorList>
            <person name="Chadwick G.L."/>
            <person name="Skennerton C.T."/>
            <person name="Laso-Perez R."/>
            <person name="Leu A.O."/>
            <person name="Speth D.R."/>
            <person name="Yu H."/>
            <person name="Morgan-Lang C."/>
            <person name="Hatzenpichler R."/>
            <person name="Goudeau D."/>
            <person name="Malmstrom R."/>
            <person name="Brazelton W.J."/>
            <person name="Woyke T."/>
            <person name="Hallam S.J."/>
            <person name="Tyson G.W."/>
            <person name="Wegener G."/>
            <person name="Boetius A."/>
            <person name="Orphan V."/>
        </authorList>
    </citation>
    <scope>NUCLEOTIDE SEQUENCE</scope>
</reference>
<dbReference type="InterPro" id="IPR001789">
    <property type="entry name" value="Sig_transdc_resp-reg_receiver"/>
</dbReference>
<evidence type="ECO:0000256" key="2">
    <source>
        <dbReference type="PROSITE-ProRule" id="PRU00169"/>
    </source>
</evidence>
<dbReference type="InterPro" id="IPR011006">
    <property type="entry name" value="CheY-like_superfamily"/>
</dbReference>
<feature type="domain" description="Response regulatory" evidence="3">
    <location>
        <begin position="6"/>
        <end position="125"/>
    </location>
</feature>
<evidence type="ECO:0000313" key="4">
    <source>
        <dbReference type="EMBL" id="QNO56721.1"/>
    </source>
</evidence>
<accession>A0A7G9Z8Y7</accession>
<organism evidence="4">
    <name type="scientific">Candidatus Methanophaga sp. ANME-1 ERB7</name>
    <dbReference type="NCBI Taxonomy" id="2759913"/>
    <lineage>
        <taxon>Archaea</taxon>
        <taxon>Methanobacteriati</taxon>
        <taxon>Methanobacteriota</taxon>
        <taxon>Stenosarchaea group</taxon>
        <taxon>Methanomicrobia</taxon>
        <taxon>Candidatus Methanophagales</taxon>
        <taxon>Candidatus Methanophagaceae</taxon>
        <taxon>Candidatus Methanophaga</taxon>
    </lineage>
</organism>
<name>A0A7G9Z8Y7_9EURY</name>
<dbReference type="Gene3D" id="3.40.50.2300">
    <property type="match status" value="1"/>
</dbReference>
<dbReference type="EC" id="3.5.1.44" evidence="4"/>